<dbReference type="AlphaFoldDB" id="A0AAW1CFG4"/>
<keyword evidence="2" id="KW-0677">Repeat</keyword>
<dbReference type="SMART" id="SM00356">
    <property type="entry name" value="ZnF_C3H1"/>
    <property type="match status" value="2"/>
</dbReference>
<keyword evidence="1 5" id="KW-0479">Metal-binding</keyword>
<evidence type="ECO:0000256" key="2">
    <source>
        <dbReference type="ARBA" id="ARBA00022737"/>
    </source>
</evidence>
<evidence type="ECO:0000256" key="5">
    <source>
        <dbReference type="PROSITE-ProRule" id="PRU00723"/>
    </source>
</evidence>
<comment type="caution">
    <text evidence="7">The sequence shown here is derived from an EMBL/GenBank/DDBJ whole genome shotgun (WGS) entry which is preliminary data.</text>
</comment>
<evidence type="ECO:0000256" key="1">
    <source>
        <dbReference type="ARBA" id="ARBA00022723"/>
    </source>
</evidence>
<name>A0AAW1CFG4_9HEMI</name>
<dbReference type="InterPro" id="IPR035979">
    <property type="entry name" value="RBD_domain_sf"/>
</dbReference>
<gene>
    <name evidence="7" type="ORF">O3M35_012880</name>
</gene>
<evidence type="ECO:0000313" key="7">
    <source>
        <dbReference type="EMBL" id="KAK9496931.1"/>
    </source>
</evidence>
<dbReference type="PRINTS" id="PR01848">
    <property type="entry name" value="U2AUXFACTOR"/>
</dbReference>
<dbReference type="Proteomes" id="UP001461498">
    <property type="component" value="Unassembled WGS sequence"/>
</dbReference>
<evidence type="ECO:0000313" key="8">
    <source>
        <dbReference type="Proteomes" id="UP001461498"/>
    </source>
</evidence>
<keyword evidence="3 5" id="KW-0863">Zinc-finger</keyword>
<dbReference type="InterPro" id="IPR000571">
    <property type="entry name" value="Znf_CCCH"/>
</dbReference>
<dbReference type="GO" id="GO:0008270">
    <property type="term" value="F:zinc ion binding"/>
    <property type="evidence" value="ECO:0007669"/>
    <property type="project" value="UniProtKB-KW"/>
</dbReference>
<evidence type="ECO:0000256" key="3">
    <source>
        <dbReference type="ARBA" id="ARBA00022771"/>
    </source>
</evidence>
<protein>
    <recommendedName>
        <fullName evidence="6">C3H1-type domain-containing protein</fullName>
    </recommendedName>
</protein>
<feature type="zinc finger region" description="C3H1-type" evidence="5">
    <location>
        <begin position="14"/>
        <end position="37"/>
    </location>
</feature>
<accession>A0AAW1CFG4</accession>
<dbReference type="GO" id="GO:0003723">
    <property type="term" value="F:RNA binding"/>
    <property type="evidence" value="ECO:0007669"/>
    <property type="project" value="InterPro"/>
</dbReference>
<keyword evidence="8" id="KW-1185">Reference proteome</keyword>
<dbReference type="PROSITE" id="PS50103">
    <property type="entry name" value="ZF_C3H1"/>
    <property type="match status" value="2"/>
</dbReference>
<dbReference type="GO" id="GO:0089701">
    <property type="term" value="C:U2AF complex"/>
    <property type="evidence" value="ECO:0007669"/>
    <property type="project" value="InterPro"/>
</dbReference>
<evidence type="ECO:0000259" key="6">
    <source>
        <dbReference type="PROSITE" id="PS50103"/>
    </source>
</evidence>
<dbReference type="EMBL" id="JAPXFL010000039">
    <property type="protein sequence ID" value="KAK9496931.1"/>
    <property type="molecule type" value="Genomic_DNA"/>
</dbReference>
<dbReference type="InterPro" id="IPR012677">
    <property type="entry name" value="Nucleotide-bd_a/b_plait_sf"/>
</dbReference>
<feature type="domain" description="C3H1-type" evidence="6">
    <location>
        <begin position="14"/>
        <end position="37"/>
    </location>
</feature>
<keyword evidence="4 5" id="KW-0862">Zinc</keyword>
<sequence>MAGYRAAIFGTEDNCAFYMKVGACRHGNVCNKLHVKPTFSQTVLLKNFYLNPSHQYSDDNEVLYNENFQSRQEIQEHFDNFYEDVFVECEDKFKSERSADRAVGCLNNRWFGGKPIYAELSPVTNINKAFCVQNKFGNCSKGPYCNFLHIKRVSPAIEQYLYGKMSKRFNTVQSAEDTNLEEVRVRSQGRVIQG</sequence>
<proteinExistence type="predicted"/>
<dbReference type="GO" id="GO:0000398">
    <property type="term" value="P:mRNA splicing, via spliceosome"/>
    <property type="evidence" value="ECO:0007669"/>
    <property type="project" value="InterPro"/>
</dbReference>
<organism evidence="7 8">
    <name type="scientific">Rhynocoris fuscipes</name>
    <dbReference type="NCBI Taxonomy" id="488301"/>
    <lineage>
        <taxon>Eukaryota</taxon>
        <taxon>Metazoa</taxon>
        <taxon>Ecdysozoa</taxon>
        <taxon>Arthropoda</taxon>
        <taxon>Hexapoda</taxon>
        <taxon>Insecta</taxon>
        <taxon>Pterygota</taxon>
        <taxon>Neoptera</taxon>
        <taxon>Paraneoptera</taxon>
        <taxon>Hemiptera</taxon>
        <taxon>Heteroptera</taxon>
        <taxon>Panheteroptera</taxon>
        <taxon>Cimicomorpha</taxon>
        <taxon>Reduviidae</taxon>
        <taxon>Harpactorinae</taxon>
        <taxon>Harpactorini</taxon>
        <taxon>Rhynocoris</taxon>
    </lineage>
</organism>
<dbReference type="PANTHER" id="PTHR12620">
    <property type="entry name" value="U2 SNRNP AUXILIARY FACTOR, SMALL SUBUNIT"/>
    <property type="match status" value="1"/>
</dbReference>
<feature type="zinc finger region" description="C3H1-type" evidence="5">
    <location>
        <begin position="125"/>
        <end position="152"/>
    </location>
</feature>
<reference evidence="7 8" key="1">
    <citation type="submission" date="2022-12" db="EMBL/GenBank/DDBJ databases">
        <title>Chromosome-level genome assembly of true bugs.</title>
        <authorList>
            <person name="Ma L."/>
            <person name="Li H."/>
        </authorList>
    </citation>
    <scope>NUCLEOTIDE SEQUENCE [LARGE SCALE GENOMIC DNA]</scope>
    <source>
        <strain evidence="7">Lab_2022b</strain>
    </source>
</reference>
<dbReference type="InterPro" id="IPR009145">
    <property type="entry name" value="U2AF_small"/>
</dbReference>
<dbReference type="Gene3D" id="3.30.70.330">
    <property type="match status" value="2"/>
</dbReference>
<dbReference type="SUPFAM" id="SSF54928">
    <property type="entry name" value="RNA-binding domain, RBD"/>
    <property type="match status" value="1"/>
</dbReference>
<evidence type="ECO:0000256" key="4">
    <source>
        <dbReference type="ARBA" id="ARBA00022833"/>
    </source>
</evidence>
<feature type="domain" description="C3H1-type" evidence="6">
    <location>
        <begin position="125"/>
        <end position="152"/>
    </location>
</feature>